<evidence type="ECO:0000259" key="15">
    <source>
        <dbReference type="PROSITE" id="PS50109"/>
    </source>
</evidence>
<evidence type="ECO:0000256" key="14">
    <source>
        <dbReference type="SAM" id="Phobius"/>
    </source>
</evidence>
<evidence type="ECO:0000259" key="17">
    <source>
        <dbReference type="PROSITE" id="PS50112"/>
    </source>
</evidence>
<dbReference type="RefSeq" id="WP_002690178.1">
    <property type="nucleotide sequence ID" value="NZ_JH600070.1"/>
</dbReference>
<dbReference type="InterPro" id="IPR005467">
    <property type="entry name" value="His_kinase_dom"/>
</dbReference>
<dbReference type="GO" id="GO:0006355">
    <property type="term" value="P:regulation of DNA-templated transcription"/>
    <property type="evidence" value="ECO:0007669"/>
    <property type="project" value="InterPro"/>
</dbReference>
<dbReference type="PANTHER" id="PTHR45339:SF1">
    <property type="entry name" value="HYBRID SIGNAL TRANSDUCTION HISTIDINE KINASE J"/>
    <property type="match status" value="1"/>
</dbReference>
<dbReference type="EC" id="2.7.13.3" evidence="3"/>
<feature type="compositionally biased region" description="Low complexity" evidence="13">
    <location>
        <begin position="666"/>
        <end position="676"/>
    </location>
</feature>
<evidence type="ECO:0000259" key="19">
    <source>
        <dbReference type="PROSITE" id="PS50885"/>
    </source>
</evidence>
<evidence type="ECO:0000313" key="21">
    <source>
        <dbReference type="Proteomes" id="UP000005744"/>
    </source>
</evidence>
<dbReference type="Pfam" id="PF02518">
    <property type="entry name" value="HATPase_c"/>
    <property type="match status" value="1"/>
</dbReference>
<dbReference type="InterPro" id="IPR000014">
    <property type="entry name" value="PAS"/>
</dbReference>
<evidence type="ECO:0000313" key="20">
    <source>
        <dbReference type="EMBL" id="EIJ43200.1"/>
    </source>
</evidence>
<feature type="compositionally biased region" description="Basic and acidic residues" evidence="13">
    <location>
        <begin position="677"/>
        <end position="693"/>
    </location>
</feature>
<evidence type="ECO:0000256" key="9">
    <source>
        <dbReference type="ARBA" id="ARBA00023012"/>
    </source>
</evidence>
<evidence type="ECO:0000256" key="11">
    <source>
        <dbReference type="ARBA" id="ARBA00070616"/>
    </source>
</evidence>
<dbReference type="InterPro" id="IPR001789">
    <property type="entry name" value="Sig_transdc_resp-reg_receiver"/>
</dbReference>
<dbReference type="Pfam" id="PF00072">
    <property type="entry name" value="Response_reg"/>
    <property type="match status" value="2"/>
</dbReference>
<dbReference type="GO" id="GO:0000155">
    <property type="term" value="F:phosphorelay sensor kinase activity"/>
    <property type="evidence" value="ECO:0007669"/>
    <property type="project" value="InterPro"/>
</dbReference>
<dbReference type="GO" id="GO:0016020">
    <property type="term" value="C:membrane"/>
    <property type="evidence" value="ECO:0007669"/>
    <property type="project" value="UniProtKB-SubCell"/>
</dbReference>
<dbReference type="InterPro" id="IPR004358">
    <property type="entry name" value="Sig_transdc_His_kin-like_C"/>
</dbReference>
<dbReference type="SMART" id="SM00388">
    <property type="entry name" value="HisKA"/>
    <property type="match status" value="1"/>
</dbReference>
<keyword evidence="14" id="KW-0812">Transmembrane</keyword>
<evidence type="ECO:0000256" key="6">
    <source>
        <dbReference type="ARBA" id="ARBA00022741"/>
    </source>
</evidence>
<dbReference type="SMART" id="SM00387">
    <property type="entry name" value="HATPase_c"/>
    <property type="match status" value="1"/>
</dbReference>
<dbReference type="PANTHER" id="PTHR45339">
    <property type="entry name" value="HYBRID SIGNAL TRANSDUCTION HISTIDINE KINASE J"/>
    <property type="match status" value="1"/>
</dbReference>
<dbReference type="Gene3D" id="6.10.340.10">
    <property type="match status" value="1"/>
</dbReference>
<keyword evidence="9" id="KW-0902">Two-component regulatory system</keyword>
<dbReference type="Pfam" id="PF00989">
    <property type="entry name" value="PAS"/>
    <property type="match status" value="1"/>
</dbReference>
<evidence type="ECO:0000256" key="10">
    <source>
        <dbReference type="ARBA" id="ARBA00059827"/>
    </source>
</evidence>
<dbReference type="InterPro" id="IPR036097">
    <property type="entry name" value="HisK_dim/P_sf"/>
</dbReference>
<evidence type="ECO:0000256" key="5">
    <source>
        <dbReference type="ARBA" id="ARBA00022679"/>
    </source>
</evidence>
<evidence type="ECO:0000256" key="2">
    <source>
        <dbReference type="ARBA" id="ARBA00004370"/>
    </source>
</evidence>
<evidence type="ECO:0000259" key="16">
    <source>
        <dbReference type="PROSITE" id="PS50110"/>
    </source>
</evidence>
<dbReference type="SMART" id="SM00091">
    <property type="entry name" value="PAS"/>
    <property type="match status" value="1"/>
</dbReference>
<dbReference type="InterPro" id="IPR003594">
    <property type="entry name" value="HATPase_dom"/>
</dbReference>
<dbReference type="Gene3D" id="1.10.287.130">
    <property type="match status" value="1"/>
</dbReference>
<evidence type="ECO:0000256" key="3">
    <source>
        <dbReference type="ARBA" id="ARBA00012438"/>
    </source>
</evidence>
<dbReference type="Pfam" id="PF00512">
    <property type="entry name" value="HisKA"/>
    <property type="match status" value="1"/>
</dbReference>
<dbReference type="SMART" id="SM00065">
    <property type="entry name" value="GAF"/>
    <property type="match status" value="1"/>
</dbReference>
<dbReference type="SUPFAM" id="SSF55781">
    <property type="entry name" value="GAF domain-like"/>
    <property type="match status" value="1"/>
</dbReference>
<feature type="modified residue" description="4-aspartylphosphate" evidence="12">
    <location>
        <position position="1364"/>
    </location>
</feature>
<feature type="domain" description="Response regulatory" evidence="16">
    <location>
        <begin position="1168"/>
        <end position="1284"/>
    </location>
</feature>
<dbReference type="SUPFAM" id="SSF55785">
    <property type="entry name" value="PYP-like sensor domain (PAS domain)"/>
    <property type="match status" value="1"/>
</dbReference>
<dbReference type="Pfam" id="PF00672">
    <property type="entry name" value="HAMP"/>
    <property type="match status" value="1"/>
</dbReference>
<dbReference type="SUPFAM" id="SSF47384">
    <property type="entry name" value="Homodimeric domain of signal transducing histidine kinase"/>
    <property type="match status" value="1"/>
</dbReference>
<keyword evidence="7" id="KW-0418">Kinase</keyword>
<evidence type="ECO:0000256" key="8">
    <source>
        <dbReference type="ARBA" id="ARBA00022840"/>
    </source>
</evidence>
<keyword evidence="14" id="KW-0472">Membrane</keyword>
<protein>
    <recommendedName>
        <fullName evidence="11">Sensor protein FixL</fullName>
        <ecNumber evidence="3">2.7.13.3</ecNumber>
    </recommendedName>
</protein>
<dbReference type="PROSITE" id="PS50110">
    <property type="entry name" value="RESPONSE_REGULATORY"/>
    <property type="match status" value="3"/>
</dbReference>
<comment type="function">
    <text evidence="10">Putative oxygen sensor; modulates the activity of FixJ, a transcriptional activator of nitrogen fixation fixK gene. FixL probably acts as a kinase that phosphorylates FixJ.</text>
</comment>
<feature type="modified residue" description="4-aspartylphosphate" evidence="12">
    <location>
        <position position="1217"/>
    </location>
</feature>
<dbReference type="Gene3D" id="3.30.450.40">
    <property type="match status" value="1"/>
</dbReference>
<dbReference type="PROSITE" id="PS50109">
    <property type="entry name" value="HIS_KIN"/>
    <property type="match status" value="1"/>
</dbReference>
<dbReference type="InterPro" id="IPR003661">
    <property type="entry name" value="HisK_dim/P_dom"/>
</dbReference>
<sequence length="1433" mass="162506">MHYFKISTKLLFLAILSCCVVFGIGIYSLLQARSIFQDINAVYQTANIVSQIERDIINPSYQIHHDFLYLIQEQNLQAQSSRYARLVTTSQLVDNALLAWKAQFVSISQENTVFQETFIAWLSYKDFLNELISKSNELQSNTYQINLKEKADSVFQLFALKMNDWLNQQSLITTRTEQDAKQHYYAFFLVTLAVVFIGVCIVAVVSWSVTRQVIYPLRLIHQYLTQLKQGKVPERDIPYTGTDEIAEIAVALQQLKQAIQCAIQQAQFIAAGECDREISLLSNDDEMGKALQNMTLTLREMVEFVQTITSGNYEHKIVAVSERDQLRTALARMRRTLRQVTDENAIQNWLKTGQTGFASIVRGEQDLLTLTQNIINYVTGYVEIPVAVFYVFEQEELHLYSSYGYKVRHHNYTTFKMGEGLIGQAALERKNIVFSQLPKEHISLAIVSGLGESLPIHVFAVPLLHEDNLLGALEFATARPFTTTEIQFIELIAPDVAIALNSAKARLRMKELLDESQQLTLTLQTQQEAVIAREARIRTIVDTVVDAIITIDERGIVDSFNKAAEIIFGYAATEVIGHNISMLMPNPYHDEHDRYLHSYVTTQKSRIIGSIREVRGLRKDGSTFPAELSVSEMWVNKQRLFTGVIRDITERKQAEEAIKLQQEELQTSNEELQTQQEELRQTNEELENRSRELERQKEVMQEQNARLAESQQDLERQARELKQASQYKSEFLANMSHELRTPLNSLLILAGLLIENKDANLTEKQVSYAKTIESAGQDLLNLINEILDLAKVEAGKLEVHVEEVILIDFMQTTQRKFSHVAEQKGLNFNLQVTERLPTLIYTDVQRLKQIFNNLLSNAFKFTAQGGISIQVTRPTAEVLQQAGLTTLKAEQSLAFSIIDTGIGVAPEKQALIFEAFQQADGTTSRRFGGTGLGLSISRQLSHLLGGELLLQSEENKGSTFTLYLPEKLIIQPTPPSTPPLPHLPLRIQAKYQAPTPAPIPAPKTVQSKSETTTGILNTDEFSNLEALQRPPQFQDDRQKILPGDRVLLIVEDDRKFSTILKELATEKGFKCLLAEDGKEALQLAEMYLPCAIILDVGLPLLDGWTVMERLKDSPLTRHIPIHVMSASEQSRDARKLGAIGYLLKPVSMNELSDSFRKIETFIDKEIKILLLLEDNKEHQVKILNLVEENNLNIILSKTVEEAYQLLHEHQPDCMIIDVDTDAGKSLNLLEKLDRNDIVTQVPLIVYSERELTESEELLMQEAAEYLTIKEVHSPERLLDEATLFLHQIETHLAPEKQKMLRLVHNKEAILIGKKVLLVDDDVRNSFALTTFLESKDMDVVVAENGKEALDALTKHPNISLVLMDIMMPEMDGYEAMKHIREQTKFRKLPIIALTAKAMKGDKAKCIAAGANDYLTKPVDMNRLLSLLRVWLYQ</sequence>
<name>I3CHV7_9GAMM</name>
<gene>
    <name evidence="20" type="ORF">BegalDRAFT_2346</name>
</gene>
<dbReference type="NCBIfam" id="TIGR00229">
    <property type="entry name" value="sensory_box"/>
    <property type="match status" value="1"/>
</dbReference>
<dbReference type="CDD" id="cd00082">
    <property type="entry name" value="HisKA"/>
    <property type="match status" value="1"/>
</dbReference>
<feature type="domain" description="Response regulatory" evidence="16">
    <location>
        <begin position="1046"/>
        <end position="1159"/>
    </location>
</feature>
<proteinExistence type="predicted"/>
<feature type="domain" description="PAC" evidence="18">
    <location>
        <begin position="610"/>
        <end position="660"/>
    </location>
</feature>
<dbReference type="EMBL" id="JH600070">
    <property type="protein sequence ID" value="EIJ43200.1"/>
    <property type="molecule type" value="Genomic_DNA"/>
</dbReference>
<keyword evidence="8" id="KW-0067">ATP-binding</keyword>
<dbReference type="SUPFAM" id="SSF55874">
    <property type="entry name" value="ATPase domain of HSP90 chaperone/DNA topoisomerase II/histidine kinase"/>
    <property type="match status" value="1"/>
</dbReference>
<feature type="domain" description="Histidine kinase" evidence="15">
    <location>
        <begin position="734"/>
        <end position="968"/>
    </location>
</feature>
<dbReference type="InterPro" id="IPR013767">
    <property type="entry name" value="PAS_fold"/>
</dbReference>
<evidence type="ECO:0000256" key="7">
    <source>
        <dbReference type="ARBA" id="ARBA00022777"/>
    </source>
</evidence>
<feature type="domain" description="HAMP" evidence="19">
    <location>
        <begin position="211"/>
        <end position="264"/>
    </location>
</feature>
<dbReference type="PRINTS" id="PR00344">
    <property type="entry name" value="BCTRLSENSOR"/>
</dbReference>
<feature type="domain" description="Response regulatory" evidence="16">
    <location>
        <begin position="1314"/>
        <end position="1431"/>
    </location>
</feature>
<dbReference type="SMART" id="SM00304">
    <property type="entry name" value="HAMP"/>
    <property type="match status" value="2"/>
</dbReference>
<feature type="transmembrane region" description="Helical" evidence="14">
    <location>
        <begin position="184"/>
        <end position="209"/>
    </location>
</feature>
<dbReference type="InterPro" id="IPR003018">
    <property type="entry name" value="GAF"/>
</dbReference>
<evidence type="ECO:0000256" key="4">
    <source>
        <dbReference type="ARBA" id="ARBA00022553"/>
    </source>
</evidence>
<dbReference type="FunFam" id="3.30.565.10:FF:000010">
    <property type="entry name" value="Sensor histidine kinase RcsC"/>
    <property type="match status" value="1"/>
</dbReference>
<evidence type="ECO:0000256" key="1">
    <source>
        <dbReference type="ARBA" id="ARBA00000085"/>
    </source>
</evidence>
<dbReference type="eggNOG" id="COG0784">
    <property type="taxonomic scope" value="Bacteria"/>
</dbReference>
<dbReference type="eggNOG" id="COG4251">
    <property type="taxonomic scope" value="Bacteria"/>
</dbReference>
<reference evidence="20 21" key="1">
    <citation type="submission" date="2011-11" db="EMBL/GenBank/DDBJ databases">
        <title>Improved High-Quality Draft sequence of Beggiatoa alba B18lD.</title>
        <authorList>
            <consortium name="US DOE Joint Genome Institute"/>
            <person name="Lucas S."/>
            <person name="Han J."/>
            <person name="Lapidus A."/>
            <person name="Cheng J.-F."/>
            <person name="Goodwin L."/>
            <person name="Pitluck S."/>
            <person name="Peters L."/>
            <person name="Mikhailova N."/>
            <person name="Held B."/>
            <person name="Detter J.C."/>
            <person name="Han C."/>
            <person name="Tapia R."/>
            <person name="Land M."/>
            <person name="Hauser L."/>
            <person name="Kyrpides N."/>
            <person name="Ivanova N."/>
            <person name="Pagani I."/>
            <person name="Samuel K."/>
            <person name="Teske A."/>
            <person name="Mueller J."/>
            <person name="Woyke T."/>
        </authorList>
    </citation>
    <scope>NUCLEOTIDE SEQUENCE [LARGE SCALE GENOMIC DNA]</scope>
    <source>
        <strain evidence="20 21">B18LD</strain>
    </source>
</reference>
<dbReference type="Gene3D" id="3.30.450.20">
    <property type="entry name" value="PAS domain"/>
    <property type="match status" value="1"/>
</dbReference>
<dbReference type="CDD" id="cd00130">
    <property type="entry name" value="PAS"/>
    <property type="match status" value="1"/>
</dbReference>
<dbReference type="STRING" id="395493.BegalDRAFT_2346"/>
<keyword evidence="4 12" id="KW-0597">Phosphoprotein</keyword>
<dbReference type="Proteomes" id="UP000005744">
    <property type="component" value="Unassembled WGS sequence"/>
</dbReference>
<dbReference type="InterPro" id="IPR003660">
    <property type="entry name" value="HAMP_dom"/>
</dbReference>
<dbReference type="InterPro" id="IPR011006">
    <property type="entry name" value="CheY-like_superfamily"/>
</dbReference>
<dbReference type="InterPro" id="IPR035965">
    <property type="entry name" value="PAS-like_dom_sf"/>
</dbReference>
<dbReference type="Gene3D" id="3.40.50.2300">
    <property type="match status" value="3"/>
</dbReference>
<feature type="transmembrane region" description="Helical" evidence="14">
    <location>
        <begin position="6"/>
        <end position="30"/>
    </location>
</feature>
<keyword evidence="14" id="KW-1133">Transmembrane helix</keyword>
<accession>I3CHV7</accession>
<feature type="region of interest" description="Disordered" evidence="13">
    <location>
        <begin position="666"/>
        <end position="693"/>
    </location>
</feature>
<dbReference type="PROSITE" id="PS50113">
    <property type="entry name" value="PAC"/>
    <property type="match status" value="1"/>
</dbReference>
<dbReference type="InterPro" id="IPR001610">
    <property type="entry name" value="PAC"/>
</dbReference>
<dbReference type="HOGENOM" id="CLU_000445_127_1_6"/>
<keyword evidence="5" id="KW-0808">Transferase</keyword>
<dbReference type="PROSITE" id="PS50112">
    <property type="entry name" value="PAS"/>
    <property type="match status" value="1"/>
</dbReference>
<dbReference type="InterPro" id="IPR029016">
    <property type="entry name" value="GAF-like_dom_sf"/>
</dbReference>
<evidence type="ECO:0000256" key="13">
    <source>
        <dbReference type="SAM" id="MobiDB-lite"/>
    </source>
</evidence>
<dbReference type="PROSITE" id="PS50885">
    <property type="entry name" value="HAMP"/>
    <property type="match status" value="1"/>
</dbReference>
<dbReference type="Pfam" id="PF13185">
    <property type="entry name" value="GAF_2"/>
    <property type="match status" value="1"/>
</dbReference>
<keyword evidence="6" id="KW-0547">Nucleotide-binding</keyword>
<evidence type="ECO:0000259" key="18">
    <source>
        <dbReference type="PROSITE" id="PS50113"/>
    </source>
</evidence>
<dbReference type="CDD" id="cd17546">
    <property type="entry name" value="REC_hyHK_CKI1_RcsC-like"/>
    <property type="match status" value="1"/>
</dbReference>
<dbReference type="GO" id="GO:0005524">
    <property type="term" value="F:ATP binding"/>
    <property type="evidence" value="ECO:0007669"/>
    <property type="project" value="UniProtKB-KW"/>
</dbReference>
<feature type="domain" description="PAS" evidence="17">
    <location>
        <begin position="533"/>
        <end position="603"/>
    </location>
</feature>
<dbReference type="CDD" id="cd00156">
    <property type="entry name" value="REC"/>
    <property type="match status" value="1"/>
</dbReference>
<dbReference type="Gene3D" id="3.30.565.10">
    <property type="entry name" value="Histidine kinase-like ATPase, C-terminal domain"/>
    <property type="match status" value="1"/>
</dbReference>
<dbReference type="InterPro" id="IPR000700">
    <property type="entry name" value="PAS-assoc_C"/>
</dbReference>
<dbReference type="SUPFAM" id="SSF52172">
    <property type="entry name" value="CheY-like"/>
    <property type="match status" value="3"/>
</dbReference>
<dbReference type="InterPro" id="IPR036890">
    <property type="entry name" value="HATPase_C_sf"/>
</dbReference>
<dbReference type="CDD" id="cd16922">
    <property type="entry name" value="HATPase_EvgS-ArcB-TorS-like"/>
    <property type="match status" value="1"/>
</dbReference>
<dbReference type="SMART" id="SM00086">
    <property type="entry name" value="PAC"/>
    <property type="match status" value="1"/>
</dbReference>
<keyword evidence="21" id="KW-1185">Reference proteome</keyword>
<comment type="catalytic activity">
    <reaction evidence="1">
        <text>ATP + protein L-histidine = ADP + protein N-phospho-L-histidine.</text>
        <dbReference type="EC" id="2.7.13.3"/>
    </reaction>
</comment>
<dbReference type="FunFam" id="3.30.450.20:FF:000060">
    <property type="entry name" value="Sensor protein FixL"/>
    <property type="match status" value="1"/>
</dbReference>
<dbReference type="SMART" id="SM00448">
    <property type="entry name" value="REC"/>
    <property type="match status" value="2"/>
</dbReference>
<comment type="subcellular location">
    <subcellularLocation>
        <location evidence="2">Membrane</location>
    </subcellularLocation>
</comment>
<organism evidence="20 21">
    <name type="scientific">Beggiatoa alba B18LD</name>
    <dbReference type="NCBI Taxonomy" id="395493"/>
    <lineage>
        <taxon>Bacteria</taxon>
        <taxon>Pseudomonadati</taxon>
        <taxon>Pseudomonadota</taxon>
        <taxon>Gammaproteobacteria</taxon>
        <taxon>Thiotrichales</taxon>
        <taxon>Thiotrichaceae</taxon>
        <taxon>Beggiatoa</taxon>
    </lineage>
</organism>
<evidence type="ECO:0000256" key="12">
    <source>
        <dbReference type="PROSITE-ProRule" id="PRU00169"/>
    </source>
</evidence>
<feature type="modified residue" description="4-aspartylphosphate" evidence="12">
    <location>
        <position position="1095"/>
    </location>
</feature>